<dbReference type="SMART" id="SM00490">
    <property type="entry name" value="HELICc"/>
    <property type="match status" value="1"/>
</dbReference>
<dbReference type="SMART" id="SM00487">
    <property type="entry name" value="DEXDc"/>
    <property type="match status" value="1"/>
</dbReference>
<dbReference type="GO" id="GO:0006302">
    <property type="term" value="P:double-strand break repair"/>
    <property type="evidence" value="ECO:0007669"/>
    <property type="project" value="TreeGrafter"/>
</dbReference>
<organism evidence="6 7">
    <name type="scientific">Lysinibacillus irui</name>
    <dbReference type="NCBI Taxonomy" id="2998077"/>
    <lineage>
        <taxon>Bacteria</taxon>
        <taxon>Bacillati</taxon>
        <taxon>Bacillota</taxon>
        <taxon>Bacilli</taxon>
        <taxon>Bacillales</taxon>
        <taxon>Bacillaceae</taxon>
        <taxon>Lysinibacillus</taxon>
    </lineage>
</organism>
<evidence type="ECO:0000256" key="2">
    <source>
        <dbReference type="ARBA" id="ARBA00022840"/>
    </source>
</evidence>
<keyword evidence="3" id="KW-0238">DNA-binding</keyword>
<feature type="domain" description="Helicase ATP-binding" evidence="4">
    <location>
        <begin position="137"/>
        <end position="289"/>
    </location>
</feature>
<dbReference type="PROSITE" id="PS51192">
    <property type="entry name" value="HELICASE_ATP_BIND_1"/>
    <property type="match status" value="1"/>
</dbReference>
<evidence type="ECO:0000259" key="5">
    <source>
        <dbReference type="PROSITE" id="PS51194"/>
    </source>
</evidence>
<dbReference type="GO" id="GO:0005524">
    <property type="term" value="F:ATP binding"/>
    <property type="evidence" value="ECO:0007669"/>
    <property type="project" value="UniProtKB-KW"/>
</dbReference>
<keyword evidence="1" id="KW-0547">Nucleotide-binding</keyword>
<accession>A0AAJ5RLX8</accession>
<gene>
    <name evidence="6" type="ORF">OU989_02895</name>
</gene>
<dbReference type="GO" id="GO:0016787">
    <property type="term" value="F:hydrolase activity"/>
    <property type="evidence" value="ECO:0007669"/>
    <property type="project" value="InterPro"/>
</dbReference>
<dbReference type="Gene3D" id="3.40.50.300">
    <property type="entry name" value="P-loop containing nucleotide triphosphate hydrolases"/>
    <property type="match status" value="2"/>
</dbReference>
<sequence>MKGERLMRYKGWIVPPAMRDFHEGRIWLKNHAPFSADDIEKAINHNYFCLIEGIQINPVIKCNRCHNTNRHLFTIFDCSKCQQPCIYCRHCIKMGRVSSCTQLMVWTGPKAIKTSNHILQWTGQFTKLQEQAANEALASVQAQRSHLIHAVCGAGKTELLFPMVHDALKRGLRVCIATPRTDVVLELYPRFQQVFPKTIIHALYGGASKQAGYAQLVIATTHQLYRFEQAFDVMIVDEADAFPYTFDETLQRAVEKAKRNDAPIVYVTATPAQKLLQSFHKESYSFIPKRYHNYPLPFPQFHALWGYEKSFNRGKIPKKLKQWTEERLSRNEPFLIFFPTISLMKIAAPLFQLINEDILAVHAEDSERKEKVVKLRNKEVPGLLTTTILERGITISNVQVAVIGAESPVFTASALIQIAGRVGRNIQFPDGDVLYFHHGITTEMDEARAKILFYNKKGFFNE</sequence>
<dbReference type="RefSeq" id="WP_274795616.1">
    <property type="nucleotide sequence ID" value="NZ_CP113527.1"/>
</dbReference>
<keyword evidence="6" id="KW-0378">Hydrolase</keyword>
<dbReference type="InterPro" id="IPR014001">
    <property type="entry name" value="Helicase_ATP-bd"/>
</dbReference>
<dbReference type="InterPro" id="IPR006935">
    <property type="entry name" value="Helicase/UvrB_N"/>
</dbReference>
<reference evidence="6" key="1">
    <citation type="submission" date="2022-11" db="EMBL/GenBank/DDBJ databases">
        <title>Lysinibacillus irui.</title>
        <authorList>
            <person name="Akintayo S.O."/>
        </authorList>
    </citation>
    <scope>NUCLEOTIDE SEQUENCE</scope>
    <source>
        <strain evidence="6">IRB4-01</strain>
    </source>
</reference>
<dbReference type="InterPro" id="IPR027417">
    <property type="entry name" value="P-loop_NTPase"/>
</dbReference>
<dbReference type="Pfam" id="PF04851">
    <property type="entry name" value="ResIII"/>
    <property type="match status" value="1"/>
</dbReference>
<dbReference type="PANTHER" id="PTHR30580">
    <property type="entry name" value="PRIMOSOMAL PROTEIN N"/>
    <property type="match status" value="1"/>
</dbReference>
<proteinExistence type="predicted"/>
<dbReference type="AlphaFoldDB" id="A0AAJ5RLX8"/>
<evidence type="ECO:0000256" key="1">
    <source>
        <dbReference type="ARBA" id="ARBA00022741"/>
    </source>
</evidence>
<protein>
    <submittedName>
        <fullName evidence="6">DEAD/DEAH box helicase family protein</fullName>
    </submittedName>
</protein>
<name>A0AAJ5RLX8_9BACI</name>
<dbReference type="EMBL" id="CP113527">
    <property type="protein sequence ID" value="WDV07446.1"/>
    <property type="molecule type" value="Genomic_DNA"/>
</dbReference>
<evidence type="ECO:0000313" key="6">
    <source>
        <dbReference type="EMBL" id="WDV07446.1"/>
    </source>
</evidence>
<dbReference type="GO" id="GO:0006310">
    <property type="term" value="P:DNA recombination"/>
    <property type="evidence" value="ECO:0007669"/>
    <property type="project" value="TreeGrafter"/>
</dbReference>
<dbReference type="Pfam" id="PF00271">
    <property type="entry name" value="Helicase_C"/>
    <property type="match status" value="1"/>
</dbReference>
<dbReference type="GO" id="GO:0043138">
    <property type="term" value="F:3'-5' DNA helicase activity"/>
    <property type="evidence" value="ECO:0007669"/>
    <property type="project" value="TreeGrafter"/>
</dbReference>
<dbReference type="PANTHER" id="PTHR30580:SF1">
    <property type="entry name" value="COMF OPERON PROTEIN 1"/>
    <property type="match status" value="1"/>
</dbReference>
<evidence type="ECO:0000256" key="3">
    <source>
        <dbReference type="ARBA" id="ARBA00023125"/>
    </source>
</evidence>
<dbReference type="GO" id="GO:0003677">
    <property type="term" value="F:DNA binding"/>
    <property type="evidence" value="ECO:0007669"/>
    <property type="project" value="UniProtKB-KW"/>
</dbReference>
<dbReference type="InterPro" id="IPR001650">
    <property type="entry name" value="Helicase_C-like"/>
</dbReference>
<keyword evidence="6" id="KW-0347">Helicase</keyword>
<dbReference type="GO" id="GO:0006270">
    <property type="term" value="P:DNA replication initiation"/>
    <property type="evidence" value="ECO:0007669"/>
    <property type="project" value="TreeGrafter"/>
</dbReference>
<keyword evidence="2" id="KW-0067">ATP-binding</keyword>
<evidence type="ECO:0000259" key="4">
    <source>
        <dbReference type="PROSITE" id="PS51192"/>
    </source>
</evidence>
<dbReference type="KEGG" id="liu:OU989_02895"/>
<dbReference type="SUPFAM" id="SSF52540">
    <property type="entry name" value="P-loop containing nucleoside triphosphate hydrolases"/>
    <property type="match status" value="1"/>
</dbReference>
<dbReference type="PROSITE" id="PS51194">
    <property type="entry name" value="HELICASE_CTER"/>
    <property type="match status" value="1"/>
</dbReference>
<dbReference type="Proteomes" id="UP001219585">
    <property type="component" value="Chromosome"/>
</dbReference>
<feature type="domain" description="Helicase C-terminal" evidence="5">
    <location>
        <begin position="315"/>
        <end position="462"/>
    </location>
</feature>
<evidence type="ECO:0000313" key="7">
    <source>
        <dbReference type="Proteomes" id="UP001219585"/>
    </source>
</evidence>